<accession>A0AAU9IVV3</accession>
<feature type="transmembrane region" description="Helical" evidence="1">
    <location>
        <begin position="381"/>
        <end position="407"/>
    </location>
</feature>
<organism evidence="2 3">
    <name type="scientific">Blepharisma stoltei</name>
    <dbReference type="NCBI Taxonomy" id="1481888"/>
    <lineage>
        <taxon>Eukaryota</taxon>
        <taxon>Sar</taxon>
        <taxon>Alveolata</taxon>
        <taxon>Ciliophora</taxon>
        <taxon>Postciliodesmatophora</taxon>
        <taxon>Heterotrichea</taxon>
        <taxon>Heterotrichida</taxon>
        <taxon>Blepharismidae</taxon>
        <taxon>Blepharisma</taxon>
    </lineage>
</organism>
<sequence length="507" mass="58314">MCNPLLHIWKEMISVSKTWSIKNQMMICYLMTMLIIILLIIFFQIFNLNLLEVSTTNRMEEALDKQARENMLSLIRESGAYIFSKFQEVFIMFDVVGQMLISMYNENTFALEYLTPMRFSSIPASELSSNVSFYEGQNISYSYSCFYNFSSTYDGTLLKKVSRFDNIWKMLLDLTTGTAIRFYILFEEGNFMVIYPASNLPKGYNPYTQIWYTTFIENQNSTTLATTSYKDIIGDGKGIISLVAPLNNAYGQRIGLIVADLPIVFINQEISKISYLNSGQTGLIYKNGDILQSPNTGWWSNKYKNIDQIPDKVFWKQVSSTSPPIGIYYLIDDNVIYRVATYPVMDSAIDSTNWYFLLMLFVSEEEIMEDKNDSQTKIEDFGVILLISTILCSIATMSVVTVCIYFLARLILKPINGVIDFTNKINATIDSEKDPVTLEELNSLYEGEDQVAHLVKAFKSFASNLINRTDDRMPKPLLISQKRIFPPNEFYLNKRLNLRGMINQIRE</sequence>
<proteinExistence type="predicted"/>
<dbReference type="CDD" id="cd18773">
    <property type="entry name" value="PDC1_HK_sensor"/>
    <property type="match status" value="1"/>
</dbReference>
<name>A0AAU9IVV3_9CILI</name>
<dbReference type="Gene3D" id="3.30.450.20">
    <property type="entry name" value="PAS domain"/>
    <property type="match status" value="1"/>
</dbReference>
<gene>
    <name evidence="2" type="ORF">BSTOLATCC_MIC25067</name>
</gene>
<protein>
    <recommendedName>
        <fullName evidence="4">Cache domain-containing protein</fullName>
    </recommendedName>
</protein>
<dbReference type="AlphaFoldDB" id="A0AAU9IVV3"/>
<feature type="transmembrane region" description="Helical" evidence="1">
    <location>
        <begin position="26"/>
        <end position="46"/>
    </location>
</feature>
<keyword evidence="1" id="KW-0472">Membrane</keyword>
<dbReference type="Proteomes" id="UP001162131">
    <property type="component" value="Unassembled WGS sequence"/>
</dbReference>
<dbReference type="EMBL" id="CAJZBQ010000024">
    <property type="protein sequence ID" value="CAG9319822.1"/>
    <property type="molecule type" value="Genomic_DNA"/>
</dbReference>
<evidence type="ECO:0000256" key="1">
    <source>
        <dbReference type="SAM" id="Phobius"/>
    </source>
</evidence>
<evidence type="ECO:0000313" key="2">
    <source>
        <dbReference type="EMBL" id="CAG9319822.1"/>
    </source>
</evidence>
<evidence type="ECO:0000313" key="3">
    <source>
        <dbReference type="Proteomes" id="UP001162131"/>
    </source>
</evidence>
<keyword evidence="3" id="KW-1185">Reference proteome</keyword>
<keyword evidence="1" id="KW-0812">Transmembrane</keyword>
<reference evidence="2" key="1">
    <citation type="submission" date="2021-09" db="EMBL/GenBank/DDBJ databases">
        <authorList>
            <consortium name="AG Swart"/>
            <person name="Singh M."/>
            <person name="Singh A."/>
            <person name="Seah K."/>
            <person name="Emmerich C."/>
        </authorList>
    </citation>
    <scope>NUCLEOTIDE SEQUENCE</scope>
    <source>
        <strain evidence="2">ATCC30299</strain>
    </source>
</reference>
<evidence type="ECO:0008006" key="4">
    <source>
        <dbReference type="Google" id="ProtNLM"/>
    </source>
</evidence>
<keyword evidence="1" id="KW-1133">Transmembrane helix</keyword>
<dbReference type="Gene3D" id="6.10.340.10">
    <property type="match status" value="1"/>
</dbReference>
<comment type="caution">
    <text evidence="2">The sequence shown here is derived from an EMBL/GenBank/DDBJ whole genome shotgun (WGS) entry which is preliminary data.</text>
</comment>